<keyword evidence="2" id="KW-1185">Reference proteome</keyword>
<dbReference type="GeneID" id="55607489"/>
<dbReference type="RefSeq" id="YP_009837307.1">
    <property type="nucleotide sequence ID" value="NC_048698.1"/>
</dbReference>
<dbReference type="EMBL" id="MG784342">
    <property type="protein sequence ID" value="AUR81234.1"/>
    <property type="molecule type" value="Genomic_DNA"/>
</dbReference>
<evidence type="ECO:0000313" key="2">
    <source>
        <dbReference type="Proteomes" id="UP000241941"/>
    </source>
</evidence>
<proteinExistence type="predicted"/>
<accession>A0A2I7QIK2</accession>
<organism evidence="1 2">
    <name type="scientific">Bacillus phage Carmen17</name>
    <dbReference type="NCBI Taxonomy" id="2072797"/>
    <lineage>
        <taxon>Viruses</taxon>
        <taxon>Duplodnaviria</taxon>
        <taxon>Heunggongvirae</taxon>
        <taxon>Uroviricota</taxon>
        <taxon>Caudoviricetes</taxon>
        <taxon>Gutmannvirinae</taxon>
        <taxon>Carmenvirus</taxon>
        <taxon>Carmenvirus carmen17</taxon>
    </lineage>
</organism>
<protein>
    <submittedName>
        <fullName evidence="1">Uncharacterized protein</fullName>
    </submittedName>
</protein>
<dbReference type="Proteomes" id="UP000241941">
    <property type="component" value="Segment"/>
</dbReference>
<reference evidence="1 2" key="2">
    <citation type="journal article" date="2019" name="Microbiol. Resour. Announc.">
        <title>Complete Genome Sequences of Bacillus Bacteriophages Wes44 and Carmen17.</title>
        <authorList>
            <person name="Alder H."/>
            <person name="Himelright M."/>
            <person name="Eisemann E."/>
            <person name="Temple L."/>
        </authorList>
    </citation>
    <scope>NUCLEOTIDE SEQUENCE [LARGE SCALE GENOMIC DNA]</scope>
</reference>
<dbReference type="KEGG" id="vg:55607489"/>
<name>A0A2I7QIK2_9CAUD</name>
<sequence>MAKLKGKITKDMKEKAAANGIGINLLRYRIARGWDKLKAITEPPRKQAPTTRSNPDMLALAKENGISANNYKYRVRELKWDEFDAATRPLTTAEEKAAMSSEARGGIPRHLVEAAASNGISYITLYRRLRVYEPAWEVERAITEPPLIDRLPVRGHIHAVAEELGIDWKAIRVKEEHRNYTHDPVIMAIARANGINYNTYIYRTVTRRPKMKPLEAATTPLDRAKRRLKV</sequence>
<evidence type="ECO:0000313" key="1">
    <source>
        <dbReference type="EMBL" id="AUR81234.1"/>
    </source>
</evidence>
<reference evidence="1 2" key="1">
    <citation type="submission" date="2018-01" db="EMBL/GenBank/DDBJ databases">
        <title>Complete Genome of Bacillus phages Carmen17.</title>
        <authorList>
            <person name="Himelright M.J."/>
            <person name="Eisemann E.C."/>
            <person name="Alder H.M."/>
            <person name="Clem A.M."/>
            <person name="Temple L."/>
        </authorList>
    </citation>
    <scope>NUCLEOTIDE SEQUENCE [LARGE SCALE GENOMIC DNA]</scope>
</reference>